<protein>
    <submittedName>
        <fullName evidence="2">DUF1028 domain-containing protein</fullName>
    </submittedName>
</protein>
<dbReference type="InterPro" id="IPR029055">
    <property type="entry name" value="Ntn_hydrolases_N"/>
</dbReference>
<dbReference type="Gene3D" id="3.60.20.10">
    <property type="entry name" value="Glutamine Phosphoribosylpyrophosphate, subunit 1, domain 1"/>
    <property type="match status" value="1"/>
</dbReference>
<dbReference type="InterPro" id="IPR010430">
    <property type="entry name" value="DUF1028"/>
</dbReference>
<keyword evidence="3" id="KW-1185">Reference proteome</keyword>
<evidence type="ECO:0000313" key="3">
    <source>
        <dbReference type="Proteomes" id="UP000595197"/>
    </source>
</evidence>
<proteinExistence type="predicted"/>
<dbReference type="Proteomes" id="UP000595197">
    <property type="component" value="Chromosome"/>
</dbReference>
<dbReference type="SUPFAM" id="SSF56235">
    <property type="entry name" value="N-terminal nucleophile aminohydrolases (Ntn hydrolases)"/>
    <property type="match status" value="1"/>
</dbReference>
<sequence>MTFSIVARCPRSGEVGIAAITGMPGVGKLLTHAAPGVGAVATQGWLNPYLGLDGLALLRGGRHDARQALDEVIARDEDRDFRQVAVIDGAGATAVWTGTKCADHAGSLEGDGFSVQGNLLTGPDTLRACAEAFEAHRDADLAVRLLHGIEAGERAGGDRRGGQSATIYVFATEEYPLWDIRIDFHREPLKELRKVFDWFAAELVPQIRDMPRRDNSHGRQSHRGHEGLS</sequence>
<dbReference type="RefSeq" id="WP_201073489.1">
    <property type="nucleotide sequence ID" value="NZ_CP067420.1"/>
</dbReference>
<gene>
    <name evidence="2" type="ORF">IGS68_21060</name>
</gene>
<evidence type="ECO:0000313" key="2">
    <source>
        <dbReference type="EMBL" id="QQP88503.1"/>
    </source>
</evidence>
<evidence type="ECO:0000256" key="1">
    <source>
        <dbReference type="SAM" id="MobiDB-lite"/>
    </source>
</evidence>
<name>A0ABX7B2Z4_9PROT</name>
<organism evidence="2 3">
    <name type="scientific">Skermanella cutis</name>
    <dbReference type="NCBI Taxonomy" id="2775420"/>
    <lineage>
        <taxon>Bacteria</taxon>
        <taxon>Pseudomonadati</taxon>
        <taxon>Pseudomonadota</taxon>
        <taxon>Alphaproteobacteria</taxon>
        <taxon>Rhodospirillales</taxon>
        <taxon>Azospirillaceae</taxon>
        <taxon>Skermanella</taxon>
    </lineage>
</organism>
<dbReference type="Pfam" id="PF06267">
    <property type="entry name" value="DUF1028"/>
    <property type="match status" value="1"/>
</dbReference>
<reference evidence="2" key="1">
    <citation type="submission" date="2021-02" db="EMBL/GenBank/DDBJ databases">
        <title>Skermanella TT6 skin isolate.</title>
        <authorList>
            <person name="Lee K."/>
            <person name="Ganzorig M."/>
        </authorList>
    </citation>
    <scope>NUCLEOTIDE SEQUENCE</scope>
    <source>
        <strain evidence="2">TT6</strain>
    </source>
</reference>
<feature type="region of interest" description="Disordered" evidence="1">
    <location>
        <begin position="210"/>
        <end position="229"/>
    </location>
</feature>
<dbReference type="PANTHER" id="PTHR39328">
    <property type="entry name" value="BLL2871 PROTEIN"/>
    <property type="match status" value="1"/>
</dbReference>
<dbReference type="EMBL" id="CP067420">
    <property type="protein sequence ID" value="QQP88503.1"/>
    <property type="molecule type" value="Genomic_DNA"/>
</dbReference>
<dbReference type="PANTHER" id="PTHR39328:SF1">
    <property type="entry name" value="BLL2871 PROTEIN"/>
    <property type="match status" value="1"/>
</dbReference>
<accession>A0ABX7B2Z4</accession>